<reference evidence="17" key="1">
    <citation type="submission" date="2021-05" db="EMBL/GenBank/DDBJ databases">
        <authorList>
            <person name="Tigano A."/>
        </authorList>
    </citation>
    <scope>NUCLEOTIDE SEQUENCE</scope>
</reference>
<comment type="catalytic activity">
    <reaction evidence="13">
        <text>spermine + acetyl-CoA = N(1)-acetylspermine + CoA + H(+)</text>
        <dbReference type="Rhea" id="RHEA:33099"/>
        <dbReference type="ChEBI" id="CHEBI:15378"/>
        <dbReference type="ChEBI" id="CHEBI:45725"/>
        <dbReference type="ChEBI" id="CHEBI:57287"/>
        <dbReference type="ChEBI" id="CHEBI:57288"/>
        <dbReference type="ChEBI" id="CHEBI:58101"/>
        <dbReference type="EC" id="2.3.1.57"/>
    </reaction>
    <physiologicalReaction direction="left-to-right" evidence="13">
        <dbReference type="Rhea" id="RHEA:33100"/>
    </physiologicalReaction>
</comment>
<evidence type="ECO:0000256" key="14">
    <source>
        <dbReference type="ARBA" id="ARBA00049279"/>
    </source>
</evidence>
<dbReference type="PANTHER" id="PTHR10545:SF36">
    <property type="entry name" value="DIAMINE ACETYLTRANSFERASE 1"/>
    <property type="match status" value="1"/>
</dbReference>
<name>A0A8S4AU63_9TELE</name>
<dbReference type="InterPro" id="IPR000182">
    <property type="entry name" value="GNAT_dom"/>
</dbReference>
<evidence type="ECO:0000256" key="8">
    <source>
        <dbReference type="ARBA" id="ARBA00022679"/>
    </source>
</evidence>
<comment type="pathway">
    <text evidence="2">Amine and polyamine degradation; putrescine degradation; N-acetylputrescine from putrescine: step 1/1.</text>
</comment>
<evidence type="ECO:0000256" key="11">
    <source>
        <dbReference type="ARBA" id="ARBA00031435"/>
    </source>
</evidence>
<dbReference type="SUPFAM" id="SSF55729">
    <property type="entry name" value="Acyl-CoA N-acyltransferases (Nat)"/>
    <property type="match status" value="1"/>
</dbReference>
<comment type="catalytic activity">
    <reaction evidence="14">
        <text>spermidine + acetyl-CoA = N(1)-acetylspermidine + CoA + H(+)</text>
        <dbReference type="Rhea" id="RHEA:28150"/>
        <dbReference type="ChEBI" id="CHEBI:15378"/>
        <dbReference type="ChEBI" id="CHEBI:57287"/>
        <dbReference type="ChEBI" id="CHEBI:57288"/>
        <dbReference type="ChEBI" id="CHEBI:57834"/>
        <dbReference type="ChEBI" id="CHEBI:58324"/>
        <dbReference type="EC" id="2.3.1.57"/>
    </reaction>
    <physiologicalReaction direction="left-to-right" evidence="14">
        <dbReference type="Rhea" id="RHEA:28151"/>
    </physiologicalReaction>
</comment>
<keyword evidence="7" id="KW-0963">Cytoplasm</keyword>
<comment type="similarity">
    <text evidence="3">Belongs to the acetyltransferase family.</text>
</comment>
<evidence type="ECO:0000256" key="1">
    <source>
        <dbReference type="ARBA" id="ARBA00004496"/>
    </source>
</evidence>
<protein>
    <recommendedName>
        <fullName evidence="6">Diamine acetyltransferase 1</fullName>
        <ecNumber evidence="5">2.3.1.57</ecNumber>
    </recommendedName>
    <alternativeName>
        <fullName evidence="11">Polyamine N-acetyltransferase 1</fullName>
    </alternativeName>
    <alternativeName>
        <fullName evidence="10">Putrescine acetyltransferase</fullName>
    </alternativeName>
    <alternativeName>
        <fullName evidence="12">Spermidine/spermine N(1)-acetyltransferase 1</fullName>
    </alternativeName>
</protein>
<dbReference type="OrthoDB" id="7305308at2759"/>
<dbReference type="InterPro" id="IPR051016">
    <property type="entry name" value="Diverse_Substrate_AcTransf"/>
</dbReference>
<evidence type="ECO:0000313" key="18">
    <source>
        <dbReference type="Proteomes" id="UP000677803"/>
    </source>
</evidence>
<dbReference type="Proteomes" id="UP000677803">
    <property type="component" value="Unassembled WGS sequence"/>
</dbReference>
<gene>
    <name evidence="17" type="ORF">MMEN_LOCUS4590</name>
</gene>
<evidence type="ECO:0000256" key="6">
    <source>
        <dbReference type="ARBA" id="ARBA00017209"/>
    </source>
</evidence>
<dbReference type="EC" id="2.3.1.57" evidence="5"/>
<evidence type="ECO:0000256" key="3">
    <source>
        <dbReference type="ARBA" id="ARBA00008694"/>
    </source>
</evidence>
<dbReference type="EMBL" id="CAJRST010003336">
    <property type="protein sequence ID" value="CAG5867811.1"/>
    <property type="molecule type" value="Genomic_DNA"/>
</dbReference>
<evidence type="ECO:0000256" key="4">
    <source>
        <dbReference type="ARBA" id="ARBA00011738"/>
    </source>
</evidence>
<evidence type="ECO:0000256" key="2">
    <source>
        <dbReference type="ARBA" id="ARBA00004995"/>
    </source>
</evidence>
<keyword evidence="8" id="KW-0808">Transferase</keyword>
<evidence type="ECO:0000256" key="15">
    <source>
        <dbReference type="ARBA" id="ARBA00049562"/>
    </source>
</evidence>
<dbReference type="Pfam" id="PF00583">
    <property type="entry name" value="Acetyltransf_1"/>
    <property type="match status" value="1"/>
</dbReference>
<proteinExistence type="inferred from homology"/>
<evidence type="ECO:0000313" key="17">
    <source>
        <dbReference type="EMBL" id="CAG5867811.1"/>
    </source>
</evidence>
<evidence type="ECO:0000256" key="9">
    <source>
        <dbReference type="ARBA" id="ARBA00023315"/>
    </source>
</evidence>
<feature type="domain" description="N-acetyltransferase" evidence="16">
    <location>
        <begin position="31"/>
        <end position="107"/>
    </location>
</feature>
<comment type="subunit">
    <text evidence="4">Homodimer.</text>
</comment>
<dbReference type="AlphaFoldDB" id="A0A8S4AU63"/>
<dbReference type="GO" id="GO:0032918">
    <property type="term" value="P:spermidine acetylation"/>
    <property type="evidence" value="ECO:0007669"/>
    <property type="project" value="TreeGrafter"/>
</dbReference>
<accession>A0A8S4AU63</accession>
<dbReference type="GO" id="GO:0005737">
    <property type="term" value="C:cytoplasm"/>
    <property type="evidence" value="ECO:0007669"/>
    <property type="project" value="UniProtKB-SubCell"/>
</dbReference>
<comment type="caution">
    <text evidence="17">The sequence shown here is derived from an EMBL/GenBank/DDBJ whole genome shotgun (WGS) entry which is preliminary data.</text>
</comment>
<dbReference type="InterPro" id="IPR016181">
    <property type="entry name" value="Acyl_CoA_acyltransferase"/>
</dbReference>
<dbReference type="CDD" id="cd04301">
    <property type="entry name" value="NAT_SF"/>
    <property type="match status" value="1"/>
</dbReference>
<evidence type="ECO:0000256" key="10">
    <source>
        <dbReference type="ARBA" id="ARBA00029790"/>
    </source>
</evidence>
<organism evidence="17 18">
    <name type="scientific">Menidia menidia</name>
    <name type="common">Atlantic silverside</name>
    <dbReference type="NCBI Taxonomy" id="238744"/>
    <lineage>
        <taxon>Eukaryota</taxon>
        <taxon>Metazoa</taxon>
        <taxon>Chordata</taxon>
        <taxon>Craniata</taxon>
        <taxon>Vertebrata</taxon>
        <taxon>Euteleostomi</taxon>
        <taxon>Actinopterygii</taxon>
        <taxon>Neopterygii</taxon>
        <taxon>Teleostei</taxon>
        <taxon>Neoteleostei</taxon>
        <taxon>Acanthomorphata</taxon>
        <taxon>Ovalentaria</taxon>
        <taxon>Atherinomorphae</taxon>
        <taxon>Atheriniformes</taxon>
        <taxon>Atherinopsidae</taxon>
        <taxon>Menidiinae</taxon>
        <taxon>Menidia</taxon>
    </lineage>
</organism>
<dbReference type="PANTHER" id="PTHR10545">
    <property type="entry name" value="DIAMINE N-ACETYLTRANSFERASE"/>
    <property type="match status" value="1"/>
</dbReference>
<evidence type="ECO:0000256" key="7">
    <source>
        <dbReference type="ARBA" id="ARBA00022490"/>
    </source>
</evidence>
<evidence type="ECO:0000256" key="12">
    <source>
        <dbReference type="ARBA" id="ARBA00031532"/>
    </source>
</evidence>
<evidence type="ECO:0000256" key="13">
    <source>
        <dbReference type="ARBA" id="ARBA00048955"/>
    </source>
</evidence>
<dbReference type="GO" id="GO:0019809">
    <property type="term" value="F:spermidine binding"/>
    <property type="evidence" value="ECO:0007669"/>
    <property type="project" value="TreeGrafter"/>
</dbReference>
<evidence type="ECO:0000256" key="5">
    <source>
        <dbReference type="ARBA" id="ARBA00013209"/>
    </source>
</evidence>
<sequence>MCIFLNIPLSVLSQELAKYEEMEHQVTLTEKDLLEDGFGDTPFYHCIIAEIPGESSSGEPDVVGFAMYYFTYDPWVGKQLYLEEFYVMDRCRGLGIGSGILRHLSDVSK</sequence>
<keyword evidence="18" id="KW-1185">Reference proteome</keyword>
<dbReference type="GO" id="GO:0004145">
    <property type="term" value="F:diamine N-acetyltransferase activity"/>
    <property type="evidence" value="ECO:0007669"/>
    <property type="project" value="UniProtKB-EC"/>
</dbReference>
<comment type="subcellular location">
    <subcellularLocation>
        <location evidence="1">Cytoplasm</location>
    </subcellularLocation>
</comment>
<evidence type="ECO:0000259" key="16">
    <source>
        <dbReference type="Pfam" id="PF00583"/>
    </source>
</evidence>
<comment type="catalytic activity">
    <reaction evidence="15">
        <text>an alkane-alpha,omega-diamine + acetyl-CoA = an N-acetylalkane-alpha,omega-diamine + CoA + H(+)</text>
        <dbReference type="Rhea" id="RHEA:11116"/>
        <dbReference type="Rhea" id="RHEA-COMP:9766"/>
        <dbReference type="Rhea" id="RHEA-COMP:9767"/>
        <dbReference type="ChEBI" id="CHEBI:15378"/>
        <dbReference type="ChEBI" id="CHEBI:57287"/>
        <dbReference type="ChEBI" id="CHEBI:57288"/>
        <dbReference type="ChEBI" id="CHEBI:70977"/>
        <dbReference type="ChEBI" id="CHEBI:70988"/>
        <dbReference type="EC" id="2.3.1.57"/>
    </reaction>
    <physiologicalReaction direction="left-to-right" evidence="15">
        <dbReference type="Rhea" id="RHEA:11117"/>
    </physiologicalReaction>
</comment>
<keyword evidence="9" id="KW-0012">Acyltransferase</keyword>
<dbReference type="Gene3D" id="3.40.630.30">
    <property type="match status" value="1"/>
</dbReference>